<keyword evidence="1" id="KW-0732">Signal</keyword>
<dbReference type="EMBL" id="JAYKXP010000074">
    <property type="protein sequence ID" value="KAK7030880.1"/>
    <property type="molecule type" value="Genomic_DNA"/>
</dbReference>
<accession>A0AAW0BUN4</accession>
<name>A0AAW0BUN4_9AGAR</name>
<evidence type="ECO:0000313" key="3">
    <source>
        <dbReference type="Proteomes" id="UP001383192"/>
    </source>
</evidence>
<reference evidence="2 3" key="1">
    <citation type="submission" date="2024-01" db="EMBL/GenBank/DDBJ databases">
        <title>A draft genome for a cacao thread blight-causing isolate of Paramarasmius palmivorus.</title>
        <authorList>
            <person name="Baruah I.K."/>
            <person name="Bukari Y."/>
            <person name="Amoako-Attah I."/>
            <person name="Meinhardt L.W."/>
            <person name="Bailey B.A."/>
            <person name="Cohen S.P."/>
        </authorList>
    </citation>
    <scope>NUCLEOTIDE SEQUENCE [LARGE SCALE GENOMIC DNA]</scope>
    <source>
        <strain evidence="2 3">GH-12</strain>
    </source>
</reference>
<organism evidence="2 3">
    <name type="scientific">Paramarasmius palmivorus</name>
    <dbReference type="NCBI Taxonomy" id="297713"/>
    <lineage>
        <taxon>Eukaryota</taxon>
        <taxon>Fungi</taxon>
        <taxon>Dikarya</taxon>
        <taxon>Basidiomycota</taxon>
        <taxon>Agaricomycotina</taxon>
        <taxon>Agaricomycetes</taxon>
        <taxon>Agaricomycetidae</taxon>
        <taxon>Agaricales</taxon>
        <taxon>Marasmiineae</taxon>
        <taxon>Marasmiaceae</taxon>
        <taxon>Paramarasmius</taxon>
    </lineage>
</organism>
<proteinExistence type="predicted"/>
<evidence type="ECO:0000256" key="1">
    <source>
        <dbReference type="SAM" id="SignalP"/>
    </source>
</evidence>
<keyword evidence="3" id="KW-1185">Reference proteome</keyword>
<feature type="signal peptide" evidence="1">
    <location>
        <begin position="1"/>
        <end position="21"/>
    </location>
</feature>
<sequence length="170" mass="17379">MPSIASVAAFVLLAISASVSATPVIRAACPNNGTPNFSGQNVQMTDLNGKTFLASDGKTAQFFLIQNDGKFPGAFIIKNAGATANGLTVDSAGATSFTTLVNGNSGVGQSWKIVCEECTVDSKTPASKCTVKPNGKDTCLTTGANNKLVVETCSADATAKKGQTFNFATK</sequence>
<comment type="caution">
    <text evidence="2">The sequence shown here is derived from an EMBL/GenBank/DDBJ whole genome shotgun (WGS) entry which is preliminary data.</text>
</comment>
<gene>
    <name evidence="2" type="ORF">VNI00_013990</name>
</gene>
<evidence type="ECO:0000313" key="2">
    <source>
        <dbReference type="EMBL" id="KAK7030880.1"/>
    </source>
</evidence>
<protein>
    <submittedName>
        <fullName evidence="2">Uncharacterized protein</fullName>
    </submittedName>
</protein>
<dbReference type="AlphaFoldDB" id="A0AAW0BUN4"/>
<dbReference type="Proteomes" id="UP001383192">
    <property type="component" value="Unassembled WGS sequence"/>
</dbReference>
<feature type="chain" id="PRO_5043474560" evidence="1">
    <location>
        <begin position="22"/>
        <end position="170"/>
    </location>
</feature>